<feature type="modified residue" description="4-aspartylphosphate" evidence="3">
    <location>
        <position position="59"/>
    </location>
</feature>
<evidence type="ECO:0000313" key="6">
    <source>
        <dbReference type="Proteomes" id="UP000500961"/>
    </source>
</evidence>
<dbReference type="PANTHER" id="PTHR45339:SF1">
    <property type="entry name" value="HYBRID SIGNAL TRANSDUCTION HISTIDINE KINASE J"/>
    <property type="match status" value="1"/>
</dbReference>
<dbReference type="Gene3D" id="3.40.50.2300">
    <property type="match status" value="1"/>
</dbReference>
<evidence type="ECO:0000259" key="4">
    <source>
        <dbReference type="PROSITE" id="PS50110"/>
    </source>
</evidence>
<dbReference type="Proteomes" id="UP000500961">
    <property type="component" value="Chromosome"/>
</dbReference>
<evidence type="ECO:0000256" key="3">
    <source>
        <dbReference type="PROSITE-ProRule" id="PRU00169"/>
    </source>
</evidence>
<name>A0A7D4AXV1_9BACT</name>
<feature type="domain" description="Response regulatory" evidence="4">
    <location>
        <begin position="9"/>
        <end position="123"/>
    </location>
</feature>
<evidence type="ECO:0000256" key="1">
    <source>
        <dbReference type="ARBA" id="ARBA00022553"/>
    </source>
</evidence>
<dbReference type="Pfam" id="PF00072">
    <property type="entry name" value="Response_reg"/>
    <property type="match status" value="1"/>
</dbReference>
<evidence type="ECO:0000256" key="2">
    <source>
        <dbReference type="ARBA" id="ARBA00023012"/>
    </source>
</evidence>
<sequence length="125" mass="14142">MSEKKAKRTVLIAEDDINSFRLLRAVLKDYDCEILHVDDGQKAVDVCKSDNTISLILMDIKMHGMDGVTATKKIKEINPNIVVVAQTAYATNDDIDLYKDVFDAYLTKPLNLVELKRVLNQLCKK</sequence>
<dbReference type="SMART" id="SM00448">
    <property type="entry name" value="REC"/>
    <property type="match status" value="1"/>
</dbReference>
<dbReference type="SUPFAM" id="SSF52172">
    <property type="entry name" value="CheY-like"/>
    <property type="match status" value="1"/>
</dbReference>
<accession>A0A7D4AXV1</accession>
<dbReference type="AlphaFoldDB" id="A0A7D4AXV1"/>
<protein>
    <submittedName>
        <fullName evidence="5">Response regulator</fullName>
    </submittedName>
</protein>
<dbReference type="CDD" id="cd17546">
    <property type="entry name" value="REC_hyHK_CKI1_RcsC-like"/>
    <property type="match status" value="1"/>
</dbReference>
<dbReference type="GO" id="GO:0000160">
    <property type="term" value="P:phosphorelay signal transduction system"/>
    <property type="evidence" value="ECO:0007669"/>
    <property type="project" value="UniProtKB-KW"/>
</dbReference>
<dbReference type="PANTHER" id="PTHR45339">
    <property type="entry name" value="HYBRID SIGNAL TRANSDUCTION HISTIDINE KINASE J"/>
    <property type="match status" value="1"/>
</dbReference>
<dbReference type="KEGG" id="ttz:FHG85_09315"/>
<dbReference type="InterPro" id="IPR001789">
    <property type="entry name" value="Sig_transdc_resp-reg_receiver"/>
</dbReference>
<dbReference type="InterPro" id="IPR011006">
    <property type="entry name" value="CheY-like_superfamily"/>
</dbReference>
<keyword evidence="2" id="KW-0902">Two-component regulatory system</keyword>
<gene>
    <name evidence="5" type="ORF">FHG85_09315</name>
</gene>
<reference evidence="5 6" key="1">
    <citation type="submission" date="2019-07" db="EMBL/GenBank/DDBJ databases">
        <title>Thalassofilum flectens gen. nov., sp. nov., a novel moderate thermophilic anaerobe from a shallow sea hot spring in Kunashir Island (Russia), representing a new family in the order Bacteroidales, and proposal of Thalassofilacea fam. nov.</title>
        <authorList>
            <person name="Kochetkova T.V."/>
            <person name="Podosokorskaya O.A."/>
            <person name="Novikov A."/>
            <person name="Elcheninov A.G."/>
            <person name="Toshchakov S.V."/>
            <person name="Kublanov I.V."/>
        </authorList>
    </citation>
    <scope>NUCLEOTIDE SEQUENCE [LARGE SCALE GENOMIC DNA]</scope>
    <source>
        <strain evidence="5 6">38-H</strain>
    </source>
</reference>
<organism evidence="5 6">
    <name type="scientific">Tenuifilum thalassicum</name>
    <dbReference type="NCBI Taxonomy" id="2590900"/>
    <lineage>
        <taxon>Bacteria</taxon>
        <taxon>Pseudomonadati</taxon>
        <taxon>Bacteroidota</taxon>
        <taxon>Bacteroidia</taxon>
        <taxon>Bacteroidales</taxon>
        <taxon>Tenuifilaceae</taxon>
        <taxon>Tenuifilum</taxon>
    </lineage>
</organism>
<evidence type="ECO:0000313" key="5">
    <source>
        <dbReference type="EMBL" id="QKG80454.1"/>
    </source>
</evidence>
<dbReference type="EMBL" id="CP041345">
    <property type="protein sequence ID" value="QKG80454.1"/>
    <property type="molecule type" value="Genomic_DNA"/>
</dbReference>
<keyword evidence="6" id="KW-1185">Reference proteome</keyword>
<dbReference type="RefSeq" id="WP_173075191.1">
    <property type="nucleotide sequence ID" value="NZ_CP041345.1"/>
</dbReference>
<dbReference type="PROSITE" id="PS50110">
    <property type="entry name" value="RESPONSE_REGULATORY"/>
    <property type="match status" value="1"/>
</dbReference>
<proteinExistence type="predicted"/>
<keyword evidence="1 3" id="KW-0597">Phosphoprotein</keyword>